<protein>
    <recommendedName>
        <fullName evidence="4">Zinc finger BED domain-containing protein 4</fullName>
    </recommendedName>
</protein>
<comment type="caution">
    <text evidence="2">The sequence shown here is derived from an EMBL/GenBank/DDBJ whole genome shotgun (WGS) entry which is preliminary data.</text>
</comment>
<dbReference type="EMBL" id="BGPR01007326">
    <property type="protein sequence ID" value="GBN26014.1"/>
    <property type="molecule type" value="Genomic_DNA"/>
</dbReference>
<proteinExistence type="predicted"/>
<evidence type="ECO:0000256" key="1">
    <source>
        <dbReference type="SAM" id="MobiDB-lite"/>
    </source>
</evidence>
<reference evidence="2 3" key="1">
    <citation type="journal article" date="2019" name="Sci. Rep.">
        <title>Orb-weaving spider Araneus ventricosus genome elucidates the spidroin gene catalogue.</title>
        <authorList>
            <person name="Kono N."/>
            <person name="Nakamura H."/>
            <person name="Ohtoshi R."/>
            <person name="Moran D.A.P."/>
            <person name="Shinohara A."/>
            <person name="Yoshida Y."/>
            <person name="Fujiwara M."/>
            <person name="Mori M."/>
            <person name="Tomita M."/>
            <person name="Arakawa K."/>
        </authorList>
    </citation>
    <scope>NUCLEOTIDE SEQUENCE [LARGE SCALE GENOMIC DNA]</scope>
</reference>
<evidence type="ECO:0000313" key="2">
    <source>
        <dbReference type="EMBL" id="GBN26014.1"/>
    </source>
</evidence>
<evidence type="ECO:0000313" key="3">
    <source>
        <dbReference type="Proteomes" id="UP000499080"/>
    </source>
</evidence>
<feature type="region of interest" description="Disordered" evidence="1">
    <location>
        <begin position="43"/>
        <end position="72"/>
    </location>
</feature>
<dbReference type="InterPro" id="IPR012337">
    <property type="entry name" value="RNaseH-like_sf"/>
</dbReference>
<dbReference type="Proteomes" id="UP000499080">
    <property type="component" value="Unassembled WGS sequence"/>
</dbReference>
<dbReference type="OrthoDB" id="8124016at2759"/>
<gene>
    <name evidence="2" type="ORF">AVEN_141626_1</name>
</gene>
<keyword evidence="3" id="KW-1185">Reference proteome</keyword>
<evidence type="ECO:0008006" key="4">
    <source>
        <dbReference type="Google" id="ProtNLM"/>
    </source>
</evidence>
<name>A0A4Y2MHS8_ARAVE</name>
<organism evidence="2 3">
    <name type="scientific">Araneus ventricosus</name>
    <name type="common">Orbweaver spider</name>
    <name type="synonym">Epeira ventricosa</name>
    <dbReference type="NCBI Taxonomy" id="182803"/>
    <lineage>
        <taxon>Eukaryota</taxon>
        <taxon>Metazoa</taxon>
        <taxon>Ecdysozoa</taxon>
        <taxon>Arthropoda</taxon>
        <taxon>Chelicerata</taxon>
        <taxon>Arachnida</taxon>
        <taxon>Araneae</taxon>
        <taxon>Araneomorphae</taxon>
        <taxon>Entelegynae</taxon>
        <taxon>Araneoidea</taxon>
        <taxon>Araneidae</taxon>
        <taxon>Araneus</taxon>
    </lineage>
</organism>
<dbReference type="AlphaFoldDB" id="A0A4Y2MHS8"/>
<sequence>MVMVMVKVGKLMSCYQQMCFAHGLQLAVVDILYKKNIEREQEHQEITSSKLDTDDTTDTHEEQGETVTKTTDRRHLHLSRAEIIPRCNDFLQKVRKVVHLFRRSPTKYGMYTQKSVKEDTCKELSFILDCRTRWNSLLSMIERFHKLKVCVDKALIYIGSDNI</sequence>
<feature type="compositionally biased region" description="Basic and acidic residues" evidence="1">
    <location>
        <begin position="43"/>
        <end position="63"/>
    </location>
</feature>
<dbReference type="SUPFAM" id="SSF53098">
    <property type="entry name" value="Ribonuclease H-like"/>
    <property type="match status" value="1"/>
</dbReference>
<accession>A0A4Y2MHS8</accession>